<evidence type="ECO:0000313" key="3">
    <source>
        <dbReference type="Proteomes" id="UP000180254"/>
    </source>
</evidence>
<reference evidence="2 3" key="1">
    <citation type="submission" date="2016-09" db="EMBL/GenBank/DDBJ databases">
        <title>Genome sequence of Eubacterium angustum.</title>
        <authorList>
            <person name="Poehlein A."/>
            <person name="Daniel R."/>
        </authorList>
    </citation>
    <scope>NUCLEOTIDE SEQUENCE [LARGE SCALE GENOMIC DNA]</scope>
    <source>
        <strain evidence="2 3">DSM 1989</strain>
    </source>
</reference>
<organism evidence="2 3">
    <name type="scientific">Andreesenia angusta</name>
    <dbReference type="NCBI Taxonomy" id="39480"/>
    <lineage>
        <taxon>Bacteria</taxon>
        <taxon>Bacillati</taxon>
        <taxon>Bacillota</taxon>
        <taxon>Tissierellia</taxon>
        <taxon>Tissierellales</taxon>
        <taxon>Gottschalkiaceae</taxon>
        <taxon>Andreesenia</taxon>
    </lineage>
</organism>
<dbReference type="STRING" id="39480.EUAN_04250"/>
<gene>
    <name evidence="2" type="ORF">EUAN_04250</name>
</gene>
<proteinExistence type="predicted"/>
<dbReference type="Proteomes" id="UP000180254">
    <property type="component" value="Unassembled WGS sequence"/>
</dbReference>
<evidence type="ECO:0000259" key="1">
    <source>
        <dbReference type="PROSITE" id="PS50965"/>
    </source>
</evidence>
<comment type="caution">
    <text evidence="2">The sequence shown here is derived from an EMBL/GenBank/DDBJ whole genome shotgun (WGS) entry which is preliminary data.</text>
</comment>
<dbReference type="InterPro" id="IPR011528">
    <property type="entry name" value="NERD"/>
</dbReference>
<sequence>MILKVLLFSIAAFMLMSFILKRILEDEEQVKKTEEAVKDKKPVETRTRPLNTGYKEDIYYDTELPYRNVSEADIKGAKGECDIFRLLKNEGESRILMNTYIKADGKPSEIDLIAINRSGIHVFESKNYSGWIFGNEKDKMWTQLLRKDKKYRFYNPIRQNRGHIGAIDSLFKGRYRDRTFSYIVFGKSCELKSVSYNPEKSVVGTLKEFNTIYRKIAQLPKLLSEGEVDYIYSTLEKLSGHNVPKSVKEEHLDYVEGLKENECQMRQ</sequence>
<name>A0A1S1VAC3_9FIRM</name>
<keyword evidence="3" id="KW-1185">Reference proteome</keyword>
<accession>A0A1S1VAC3</accession>
<dbReference type="PROSITE" id="PS50965">
    <property type="entry name" value="NERD"/>
    <property type="match status" value="1"/>
</dbReference>
<dbReference type="AlphaFoldDB" id="A0A1S1VAC3"/>
<dbReference type="Pfam" id="PF08378">
    <property type="entry name" value="NERD"/>
    <property type="match status" value="1"/>
</dbReference>
<feature type="domain" description="NERD" evidence="1">
    <location>
        <begin position="75"/>
        <end position="190"/>
    </location>
</feature>
<evidence type="ECO:0000313" key="2">
    <source>
        <dbReference type="EMBL" id="OHW63561.1"/>
    </source>
</evidence>
<dbReference type="EMBL" id="MKIE01000001">
    <property type="protein sequence ID" value="OHW63561.1"/>
    <property type="molecule type" value="Genomic_DNA"/>
</dbReference>
<protein>
    <submittedName>
        <fullName evidence="2">Nuclease-related domain protein</fullName>
    </submittedName>
</protein>